<organism evidence="1 2">
    <name type="scientific">Tetrahymena thermophila (strain SB210)</name>
    <dbReference type="NCBI Taxonomy" id="312017"/>
    <lineage>
        <taxon>Eukaryota</taxon>
        <taxon>Sar</taxon>
        <taxon>Alveolata</taxon>
        <taxon>Ciliophora</taxon>
        <taxon>Intramacronucleata</taxon>
        <taxon>Oligohymenophorea</taxon>
        <taxon>Hymenostomatida</taxon>
        <taxon>Tetrahymenina</taxon>
        <taxon>Tetrahymenidae</taxon>
        <taxon>Tetrahymena</taxon>
    </lineage>
</organism>
<dbReference type="EMBL" id="GG662717">
    <property type="protein sequence ID" value="EWS74683.1"/>
    <property type="molecule type" value="Genomic_DNA"/>
</dbReference>
<dbReference type="AlphaFoldDB" id="W7XDG4"/>
<gene>
    <name evidence="1" type="ORF">TTHERM_000522319</name>
</gene>
<evidence type="ECO:0000313" key="1">
    <source>
        <dbReference type="EMBL" id="EWS74683.1"/>
    </source>
</evidence>
<name>W7XDG4_TETTS</name>
<sequence>MNILNISLFKFLLEQKLSFLQVLKIQKQTRQQNRIIILALSQQIKSNNIKKKSLQKYKQNKIKQIKINYKNNRQKQKKKKISRRIEKNRIKIKQKLNPNKISQNINNINKSKSEKKIHKYLIKRGYAAKNLEINTNIQFEKKKYYCLLSLFHYRESQLSLIDLIRDNNSSKFAQKKKITELDRELNQFNKNQYQYLQQLICYESIYLLIKNIITTRKLRQLDNNQFLILQEEMKIQNSLIIINFFQNFQYFRYAKNIAYLPINLNDFKMKQFRSFQCFQEQFLFSYELIQKSFIKVMLGYYRIQMQTTTTTSSLKSYYNLFKISQLTFLDMKLIVLKLEERALMLQLKAWIFHYIFTSFCQKVQYQKQQNFIYLLTNFIQAKVQFTQNQEQNI</sequence>
<dbReference type="InParanoid" id="W7XDG4"/>
<dbReference type="Proteomes" id="UP000009168">
    <property type="component" value="Unassembled WGS sequence"/>
</dbReference>
<accession>W7XDG4</accession>
<reference evidence="2" key="1">
    <citation type="journal article" date="2006" name="PLoS Biol.">
        <title>Macronuclear genome sequence of the ciliate Tetrahymena thermophila, a model eukaryote.</title>
        <authorList>
            <person name="Eisen J.A."/>
            <person name="Coyne R.S."/>
            <person name="Wu M."/>
            <person name="Wu D."/>
            <person name="Thiagarajan M."/>
            <person name="Wortman J.R."/>
            <person name="Badger J.H."/>
            <person name="Ren Q."/>
            <person name="Amedeo P."/>
            <person name="Jones K.M."/>
            <person name="Tallon L.J."/>
            <person name="Delcher A.L."/>
            <person name="Salzberg S.L."/>
            <person name="Silva J.C."/>
            <person name="Haas B.J."/>
            <person name="Majoros W.H."/>
            <person name="Farzad M."/>
            <person name="Carlton J.M."/>
            <person name="Smith R.K. Jr."/>
            <person name="Garg J."/>
            <person name="Pearlman R.E."/>
            <person name="Karrer K.M."/>
            <person name="Sun L."/>
            <person name="Manning G."/>
            <person name="Elde N.C."/>
            <person name="Turkewitz A.P."/>
            <person name="Asai D.J."/>
            <person name="Wilkes D.E."/>
            <person name="Wang Y."/>
            <person name="Cai H."/>
            <person name="Collins K."/>
            <person name="Stewart B.A."/>
            <person name="Lee S.R."/>
            <person name="Wilamowska K."/>
            <person name="Weinberg Z."/>
            <person name="Ruzzo W.L."/>
            <person name="Wloga D."/>
            <person name="Gaertig J."/>
            <person name="Frankel J."/>
            <person name="Tsao C.-C."/>
            <person name="Gorovsky M.A."/>
            <person name="Keeling P.J."/>
            <person name="Waller R.F."/>
            <person name="Patron N.J."/>
            <person name="Cherry J.M."/>
            <person name="Stover N.A."/>
            <person name="Krieger C.J."/>
            <person name="del Toro C."/>
            <person name="Ryder H.F."/>
            <person name="Williamson S.C."/>
            <person name="Barbeau R.A."/>
            <person name="Hamilton E.P."/>
            <person name="Orias E."/>
        </authorList>
    </citation>
    <scope>NUCLEOTIDE SEQUENCE [LARGE SCALE GENOMIC DNA]</scope>
    <source>
        <strain evidence="2">SB210</strain>
    </source>
</reference>
<evidence type="ECO:0000313" key="2">
    <source>
        <dbReference type="Proteomes" id="UP000009168"/>
    </source>
</evidence>
<protein>
    <submittedName>
        <fullName evidence="1">Uncharacterized protein</fullName>
    </submittedName>
</protein>
<dbReference type="KEGG" id="tet:TTHERM_000522319"/>
<dbReference type="GeneID" id="24439372"/>
<dbReference type="RefSeq" id="XP_012652773.1">
    <property type="nucleotide sequence ID" value="XM_012797319.1"/>
</dbReference>
<proteinExistence type="predicted"/>
<keyword evidence="2" id="KW-1185">Reference proteome</keyword>